<dbReference type="GO" id="GO:0006310">
    <property type="term" value="P:DNA recombination"/>
    <property type="evidence" value="ECO:0007669"/>
    <property type="project" value="UniProtKB-KW"/>
</dbReference>
<reference evidence="6" key="2">
    <citation type="submission" date="2020-02" db="EMBL/GenBank/DDBJ databases">
        <authorList>
            <consortium name="NCBI Pathogen Detection Project"/>
        </authorList>
    </citation>
    <scope>NUCLEOTIDE SEQUENCE</scope>
    <source>
        <strain evidence="6">MA.CK_00/00001968</strain>
    </source>
</reference>
<dbReference type="Pfam" id="PF00589">
    <property type="entry name" value="Phage_integrase"/>
    <property type="match status" value="1"/>
</dbReference>
<evidence type="ECO:0000256" key="4">
    <source>
        <dbReference type="ARBA" id="ARBA00023172"/>
    </source>
</evidence>
<dbReference type="InterPro" id="IPR050090">
    <property type="entry name" value="Tyrosine_recombinase_XerCD"/>
</dbReference>
<dbReference type="SUPFAM" id="SSF56349">
    <property type="entry name" value="DNA breaking-rejoining enzymes"/>
    <property type="match status" value="1"/>
</dbReference>
<dbReference type="EMBL" id="DAAUQX010000025">
    <property type="protein sequence ID" value="HAF2128860.1"/>
    <property type="molecule type" value="Genomic_DNA"/>
</dbReference>
<protein>
    <submittedName>
        <fullName evidence="6">Site-specific integrase</fullName>
    </submittedName>
</protein>
<name>A0A743P5I0_SALER</name>
<proteinExistence type="inferred from homology"/>
<dbReference type="InterPro" id="IPR013762">
    <property type="entry name" value="Integrase-like_cat_sf"/>
</dbReference>
<organism evidence="6">
    <name type="scientific">Salmonella enterica</name>
    <name type="common">Salmonella choleraesuis</name>
    <dbReference type="NCBI Taxonomy" id="28901"/>
    <lineage>
        <taxon>Bacteria</taxon>
        <taxon>Pseudomonadati</taxon>
        <taxon>Pseudomonadota</taxon>
        <taxon>Gammaproteobacteria</taxon>
        <taxon>Enterobacterales</taxon>
        <taxon>Enterobacteriaceae</taxon>
        <taxon>Salmonella</taxon>
    </lineage>
</organism>
<dbReference type="PANTHER" id="PTHR30349">
    <property type="entry name" value="PHAGE INTEGRASE-RELATED"/>
    <property type="match status" value="1"/>
</dbReference>
<evidence type="ECO:0000259" key="5">
    <source>
        <dbReference type="PROSITE" id="PS51898"/>
    </source>
</evidence>
<feature type="domain" description="Tyr recombinase" evidence="5">
    <location>
        <begin position="165"/>
        <end position="387"/>
    </location>
</feature>
<evidence type="ECO:0000313" key="6">
    <source>
        <dbReference type="EMBL" id="HAF2128860.1"/>
    </source>
</evidence>
<evidence type="ECO:0000256" key="3">
    <source>
        <dbReference type="ARBA" id="ARBA00023125"/>
    </source>
</evidence>
<comment type="caution">
    <text evidence="6">The sequence shown here is derived from an EMBL/GenBank/DDBJ whole genome shotgun (WGS) entry which is preliminary data.</text>
</comment>
<evidence type="ECO:0000256" key="2">
    <source>
        <dbReference type="ARBA" id="ARBA00022908"/>
    </source>
</evidence>
<dbReference type="Gene3D" id="1.10.443.10">
    <property type="entry name" value="Intergrase catalytic core"/>
    <property type="match status" value="1"/>
</dbReference>
<reference evidence="6" key="1">
    <citation type="journal article" date="2018" name="Genome Biol.">
        <title>SKESA: strategic k-mer extension for scrupulous assemblies.</title>
        <authorList>
            <person name="Souvorov A."/>
            <person name="Agarwala R."/>
            <person name="Lipman D.J."/>
        </authorList>
    </citation>
    <scope>NUCLEOTIDE SEQUENCE</scope>
    <source>
        <strain evidence="6">MA.CK_00/00001968</strain>
    </source>
</reference>
<accession>A0A743P5I0</accession>
<keyword evidence="4" id="KW-0233">DNA recombination</keyword>
<dbReference type="PANTHER" id="PTHR30349:SF41">
    <property type="entry name" value="INTEGRASE_RECOMBINASE PROTEIN MJ0367-RELATED"/>
    <property type="match status" value="1"/>
</dbReference>
<dbReference type="GO" id="GO:0003677">
    <property type="term" value="F:DNA binding"/>
    <property type="evidence" value="ECO:0007669"/>
    <property type="project" value="UniProtKB-KW"/>
</dbReference>
<comment type="similarity">
    <text evidence="1">Belongs to the 'phage' integrase family.</text>
</comment>
<sequence length="399" mass="46550">MKKYSVNSFVFKNGERFCHVVNKFTGEPIYYPNLYLITQVRNQSNSINTMQSIAGGLVLLENFFSFFSINIEDRILKLEFLSFDEITSLLDYMSKSFKKGKVISTYVKGPTKYFRFIVICDYIKWLCNVILSSSNHKNVGAEINSFINNLKNERPSNTDRYQKNISDKTLTQRQIDLIFHILKPGGMENPFSLEVQSRNRLIILLLYSLGLRAGELLNLRISDIDLCHSTIAIRRRADDKSDPRLYQPLVKTCERKLPIGDVLMKEIYKFITGDRNKVRNSKGNDFLFITNKSGKTVGMPLSKSAYHKIIKIISKSHAELNELSGHMLRHTWNYDFSKNIDEMDERFSEEREAKIRSYIMGWCPGSEMAKIYNRRHIEEESYKTSLSFQNKMMEKFINE</sequence>
<dbReference type="CDD" id="cd00397">
    <property type="entry name" value="DNA_BRE_C"/>
    <property type="match status" value="1"/>
</dbReference>
<keyword evidence="3" id="KW-0238">DNA-binding</keyword>
<gene>
    <name evidence="6" type="ORF">G9F27_003054</name>
</gene>
<evidence type="ECO:0000256" key="1">
    <source>
        <dbReference type="ARBA" id="ARBA00008857"/>
    </source>
</evidence>
<dbReference type="AlphaFoldDB" id="A0A743P5I0"/>
<dbReference type="InterPro" id="IPR002104">
    <property type="entry name" value="Integrase_catalytic"/>
</dbReference>
<keyword evidence="2" id="KW-0229">DNA integration</keyword>
<dbReference type="GO" id="GO:0015074">
    <property type="term" value="P:DNA integration"/>
    <property type="evidence" value="ECO:0007669"/>
    <property type="project" value="UniProtKB-KW"/>
</dbReference>
<dbReference type="InterPro" id="IPR011010">
    <property type="entry name" value="DNA_brk_join_enz"/>
</dbReference>
<dbReference type="PROSITE" id="PS51898">
    <property type="entry name" value="TYR_RECOMBINASE"/>
    <property type="match status" value="1"/>
</dbReference>